<accession>A0A1G7R9D2</accession>
<evidence type="ECO:0000313" key="2">
    <source>
        <dbReference type="EMBL" id="SDG07411.1"/>
    </source>
</evidence>
<dbReference type="RefSeq" id="WP_092694385.1">
    <property type="nucleotide sequence ID" value="NZ_FNBK01000014.1"/>
</dbReference>
<evidence type="ECO:0000313" key="3">
    <source>
        <dbReference type="Proteomes" id="UP000199076"/>
    </source>
</evidence>
<dbReference type="Proteomes" id="UP000199076">
    <property type="component" value="Unassembled WGS sequence"/>
</dbReference>
<proteinExistence type="predicted"/>
<dbReference type="EMBL" id="FNBK01000014">
    <property type="protein sequence ID" value="SDG07411.1"/>
    <property type="molecule type" value="Genomic_DNA"/>
</dbReference>
<sequence>MPTVKFTIDGDEHEVEIDGAHPNDVYQKGDEVVDAIEQLGYEYSESPPTIQNLADADRMTREDGVMDLGEIDDQVTGSGSGAGGGSPGTEETS</sequence>
<keyword evidence="3" id="KW-1185">Reference proteome</keyword>
<feature type="region of interest" description="Disordered" evidence="1">
    <location>
        <begin position="70"/>
        <end position="93"/>
    </location>
</feature>
<gene>
    <name evidence="2" type="ORF">SAMN05216218_114113</name>
</gene>
<reference evidence="3" key="1">
    <citation type="submission" date="2016-10" db="EMBL/GenBank/DDBJ databases">
        <authorList>
            <person name="Varghese N."/>
            <person name="Submissions S."/>
        </authorList>
    </citation>
    <scope>NUCLEOTIDE SEQUENCE [LARGE SCALE GENOMIC DNA]</scope>
    <source>
        <strain evidence="3">IBRC-M 10760</strain>
    </source>
</reference>
<feature type="compositionally biased region" description="Gly residues" evidence="1">
    <location>
        <begin position="78"/>
        <end position="87"/>
    </location>
</feature>
<evidence type="ECO:0000256" key="1">
    <source>
        <dbReference type="SAM" id="MobiDB-lite"/>
    </source>
</evidence>
<dbReference type="AlphaFoldDB" id="A0A1G7R9D2"/>
<organism evidence="2 3">
    <name type="scientific">Halorientalis regularis</name>
    <dbReference type="NCBI Taxonomy" id="660518"/>
    <lineage>
        <taxon>Archaea</taxon>
        <taxon>Methanobacteriati</taxon>
        <taxon>Methanobacteriota</taxon>
        <taxon>Stenosarchaea group</taxon>
        <taxon>Halobacteria</taxon>
        <taxon>Halobacteriales</taxon>
        <taxon>Haloarculaceae</taxon>
        <taxon>Halorientalis</taxon>
    </lineage>
</organism>
<protein>
    <submittedName>
        <fullName evidence="2">Uncharacterized protein</fullName>
    </submittedName>
</protein>
<dbReference type="STRING" id="660518.SAMN05216218_114113"/>
<name>A0A1G7R9D2_9EURY</name>